<organism evidence="7">
    <name type="scientific">Candidatus Kentrum sp. LFY</name>
    <dbReference type="NCBI Taxonomy" id="2126342"/>
    <lineage>
        <taxon>Bacteria</taxon>
        <taxon>Pseudomonadati</taxon>
        <taxon>Pseudomonadota</taxon>
        <taxon>Gammaproteobacteria</taxon>
        <taxon>Candidatus Kentrum</taxon>
    </lineage>
</organism>
<dbReference type="InterPro" id="IPR004843">
    <property type="entry name" value="Calcineurin-like_PHP"/>
</dbReference>
<keyword evidence="5" id="KW-0472">Membrane</keyword>
<dbReference type="InterPro" id="IPR029052">
    <property type="entry name" value="Metallo-depent_PP-like"/>
</dbReference>
<keyword evidence="3" id="KW-0408">Iron</keyword>
<dbReference type="GO" id="GO:0016787">
    <property type="term" value="F:hydrolase activity"/>
    <property type="evidence" value="ECO:0007669"/>
    <property type="project" value="UniProtKB-KW"/>
</dbReference>
<evidence type="ECO:0000259" key="6">
    <source>
        <dbReference type="Pfam" id="PF00149"/>
    </source>
</evidence>
<keyword evidence="2" id="KW-0378">Hydrolase</keyword>
<keyword evidence="5" id="KW-0812">Transmembrane</keyword>
<evidence type="ECO:0000313" key="7">
    <source>
        <dbReference type="EMBL" id="VFJ88189.1"/>
    </source>
</evidence>
<dbReference type="GO" id="GO:0046872">
    <property type="term" value="F:metal ion binding"/>
    <property type="evidence" value="ECO:0007669"/>
    <property type="project" value="UniProtKB-KW"/>
</dbReference>
<dbReference type="Pfam" id="PF00149">
    <property type="entry name" value="Metallophos"/>
    <property type="match status" value="1"/>
</dbReference>
<name>A0A450U8E8_9GAMM</name>
<comment type="similarity">
    <text evidence="4">Belongs to the cyclic nucleotide phosphodiesterase class-III family.</text>
</comment>
<protein>
    <submittedName>
        <fullName evidence="7">Calcineurin-like phosphoesterase</fullName>
    </submittedName>
</protein>
<evidence type="ECO:0000256" key="1">
    <source>
        <dbReference type="ARBA" id="ARBA00022723"/>
    </source>
</evidence>
<keyword evidence="1" id="KW-0479">Metal-binding</keyword>
<proteinExistence type="inferred from homology"/>
<gene>
    <name evidence="7" type="ORF">BECKLFY1418B_GA0070995_100938</name>
</gene>
<feature type="domain" description="Calcineurin-like phosphoesterase" evidence="6">
    <location>
        <begin position="82"/>
        <end position="175"/>
    </location>
</feature>
<dbReference type="PANTHER" id="PTHR42988">
    <property type="entry name" value="PHOSPHOHYDROLASE"/>
    <property type="match status" value="1"/>
</dbReference>
<evidence type="ECO:0000256" key="3">
    <source>
        <dbReference type="ARBA" id="ARBA00023004"/>
    </source>
</evidence>
<dbReference type="SUPFAM" id="SSF56300">
    <property type="entry name" value="Metallo-dependent phosphatases"/>
    <property type="match status" value="1"/>
</dbReference>
<accession>A0A450U8E8</accession>
<dbReference type="PANTHER" id="PTHR42988:SF2">
    <property type="entry name" value="CYCLIC NUCLEOTIDE PHOSPHODIESTERASE CBUA0032-RELATED"/>
    <property type="match status" value="1"/>
</dbReference>
<evidence type="ECO:0000256" key="2">
    <source>
        <dbReference type="ARBA" id="ARBA00022801"/>
    </source>
</evidence>
<evidence type="ECO:0000256" key="4">
    <source>
        <dbReference type="ARBA" id="ARBA00025742"/>
    </source>
</evidence>
<feature type="transmembrane region" description="Helical" evidence="5">
    <location>
        <begin position="6"/>
        <end position="27"/>
    </location>
</feature>
<dbReference type="InterPro" id="IPR050884">
    <property type="entry name" value="CNP_phosphodiesterase-III"/>
</dbReference>
<keyword evidence="5" id="KW-1133">Transmembrane helix</keyword>
<dbReference type="EMBL" id="CAADFF010000009">
    <property type="protein sequence ID" value="VFJ88189.1"/>
    <property type="molecule type" value="Genomic_DNA"/>
</dbReference>
<reference evidence="7" key="1">
    <citation type="submission" date="2019-02" db="EMBL/GenBank/DDBJ databases">
        <authorList>
            <person name="Gruber-Vodicka R. H."/>
            <person name="Seah K. B. B."/>
        </authorList>
    </citation>
    <scope>NUCLEOTIDE SEQUENCE</scope>
    <source>
        <strain evidence="7">BECK_M7</strain>
    </source>
</reference>
<dbReference type="Gene3D" id="3.60.21.10">
    <property type="match status" value="1"/>
</dbReference>
<evidence type="ECO:0000256" key="5">
    <source>
        <dbReference type="SAM" id="Phobius"/>
    </source>
</evidence>
<sequence length="192" mass="21333">MLAAKAQLDIAIPADILAIFVLLMIHFGRMDRTLMVMLQCPIHRFCRPVESIVVSNSFGRASILLIRPCKLAAILRRAEGTMLLLHISDIHFRAPDCTTPDLDPERPFRIHLLRDARNRIATLGPVGAILVTGDIAYKGAPEEYEAAFHWLKGLADACKCPLQRVYVVPGNHDLARLRLGPMNHNPALVNSC</sequence>
<dbReference type="AlphaFoldDB" id="A0A450U8E8"/>